<evidence type="ECO:0000259" key="2">
    <source>
        <dbReference type="Pfam" id="PF04324"/>
    </source>
</evidence>
<dbReference type="InterPro" id="IPR036010">
    <property type="entry name" value="2Fe-2S_ferredoxin-like_sf"/>
</dbReference>
<proteinExistence type="predicted"/>
<evidence type="ECO:0000313" key="5">
    <source>
        <dbReference type="Proteomes" id="UP000250579"/>
    </source>
</evidence>
<protein>
    <recommendedName>
        <fullName evidence="6">FAD-dependent oxidoreductase</fullName>
    </recommendedName>
</protein>
<dbReference type="Proteomes" id="UP000250579">
    <property type="component" value="Chromosome"/>
</dbReference>
<organism evidence="4 5">
    <name type="scientific">Pseudomonas oryzihabitans</name>
    <dbReference type="NCBI Taxonomy" id="47885"/>
    <lineage>
        <taxon>Bacteria</taxon>
        <taxon>Pseudomonadati</taxon>
        <taxon>Pseudomonadota</taxon>
        <taxon>Gammaproteobacteria</taxon>
        <taxon>Pseudomonadales</taxon>
        <taxon>Pseudomonadaceae</taxon>
        <taxon>Pseudomonas</taxon>
    </lineage>
</organism>
<accession>A0A2Z5ABT7</accession>
<dbReference type="Gene3D" id="3.50.50.60">
    <property type="entry name" value="FAD/NAD(P)-binding domain"/>
    <property type="match status" value="2"/>
</dbReference>
<reference evidence="4 5" key="1">
    <citation type="submission" date="2017-06" db="EMBL/GenBank/DDBJ databases">
        <title>Evolution towards high GC content and high-temperature stress adaptation in endophytic Pseudomonas oryzihabitans impacted its plant-growth promoting traits.</title>
        <authorList>
            <person name="Nascimento F.X."/>
        </authorList>
    </citation>
    <scope>NUCLEOTIDE SEQUENCE [LARGE SCALE GENOMIC DNA]</scope>
    <source>
        <strain evidence="4 5">MS8</strain>
    </source>
</reference>
<dbReference type="InterPro" id="IPR042204">
    <property type="entry name" value="2Fe-2S-bd_N"/>
</dbReference>
<evidence type="ECO:0000313" key="4">
    <source>
        <dbReference type="EMBL" id="AXA68077.1"/>
    </source>
</evidence>
<evidence type="ECO:0008006" key="6">
    <source>
        <dbReference type="Google" id="ProtNLM"/>
    </source>
</evidence>
<dbReference type="SUPFAM" id="SSF51905">
    <property type="entry name" value="FAD/NAD(P)-binding domain"/>
    <property type="match status" value="1"/>
</dbReference>
<dbReference type="PRINTS" id="PR00411">
    <property type="entry name" value="PNDRDTASEI"/>
</dbReference>
<dbReference type="InterPro" id="IPR041854">
    <property type="entry name" value="BFD-like_2Fe2S-bd_dom_sf"/>
</dbReference>
<dbReference type="PANTHER" id="PTHR42949">
    <property type="entry name" value="ANAEROBIC GLYCEROL-3-PHOSPHATE DEHYDROGENASE SUBUNIT B"/>
    <property type="match status" value="1"/>
</dbReference>
<dbReference type="GO" id="GO:0051536">
    <property type="term" value="F:iron-sulfur cluster binding"/>
    <property type="evidence" value="ECO:0007669"/>
    <property type="project" value="InterPro"/>
</dbReference>
<dbReference type="Gene3D" id="3.10.20.440">
    <property type="entry name" value="2Fe-2S iron-sulphur cluster binding domain, sarcosine oxidase, alpha subunit, N-terminal domain"/>
    <property type="match status" value="1"/>
</dbReference>
<feature type="domain" description="BFD-like [2Fe-2S]-binding" evidence="2">
    <location>
        <begin position="488"/>
        <end position="535"/>
    </location>
</feature>
<sequence>MAVGEFGMTEIAITFEGKEFKARVGESLAATLIAGGVRHFRETRNGACRGIFCGMGVCQECLVEVDGKPNQRACMTKVVAPVDVRRTLSHAVLPLEGVQTPPITPMEIRTADVLVVGAGPGGLSAALAAREAGASVVVLDERSLPGGQYYKQLSVTGSDIAPPDRQHRHGAELIAQVRKAGVELIGDALVWGAFEPGEYGVAVGGHTQRWKPRATIIATGAYERGWQVPGWTLPGVMTTGAAQTLWRTARRLPGRRVLIAGNGPLNLQLASELQAGGATVVAVVEAAPEPSLAMLPSLLHMAVSAPGLVKDGLRYRWTLYRGGGRMIHRALVSGIEAQGESLQVSLCTPQGQALAERFEVDCVCLGYGFEPANELLRALGCSHDYDSARRQLVTRRDLSGQTDIAGVFALGDCTGLGGAKVALAEGRLVGLEAATACGYQLGRELLESRQKAQATLGRQQRFQKALWTLYQADARPQGIDAAAVDANLVCRCEEVSFATLQNALDAGISTVGAIKRHTRIGMGRCQGRYCAAALDERVCEITGSVRSEMSGFAPRLPVKPVTVAELAGALVKPEIS</sequence>
<dbReference type="EMBL" id="CP022198">
    <property type="protein sequence ID" value="AXA68077.1"/>
    <property type="molecule type" value="Genomic_DNA"/>
</dbReference>
<dbReference type="PANTHER" id="PTHR42949:SF3">
    <property type="entry name" value="ANAEROBIC GLYCEROL-3-PHOSPHATE DEHYDROGENASE SUBUNIT B"/>
    <property type="match status" value="1"/>
</dbReference>
<dbReference type="Pfam" id="PF13510">
    <property type="entry name" value="Fer2_4"/>
    <property type="match status" value="1"/>
</dbReference>
<dbReference type="PRINTS" id="PR00368">
    <property type="entry name" value="FADPNR"/>
</dbReference>
<dbReference type="InterPro" id="IPR017224">
    <property type="entry name" value="Opine_Oxase_asu/HCN_bsu"/>
</dbReference>
<name>A0A2Z5ABT7_9PSED</name>
<dbReference type="InterPro" id="IPR023753">
    <property type="entry name" value="FAD/NAD-binding_dom"/>
</dbReference>
<dbReference type="AlphaFoldDB" id="A0A2Z5ABT7"/>
<dbReference type="InterPro" id="IPR051691">
    <property type="entry name" value="Metab_Enz_Cyan_OpOx_G3PDH"/>
</dbReference>
<dbReference type="Gene3D" id="1.10.10.1100">
    <property type="entry name" value="BFD-like [2Fe-2S]-binding domain"/>
    <property type="match status" value="1"/>
</dbReference>
<evidence type="ECO:0000256" key="1">
    <source>
        <dbReference type="ARBA" id="ARBA00023002"/>
    </source>
</evidence>
<evidence type="ECO:0000259" key="3">
    <source>
        <dbReference type="Pfam" id="PF07992"/>
    </source>
</evidence>
<dbReference type="Pfam" id="PF04324">
    <property type="entry name" value="Fer2_BFD"/>
    <property type="match status" value="1"/>
</dbReference>
<dbReference type="SUPFAM" id="SSF54292">
    <property type="entry name" value="2Fe-2S ferredoxin-like"/>
    <property type="match status" value="1"/>
</dbReference>
<feature type="domain" description="FAD/NAD(P)-binding" evidence="3">
    <location>
        <begin position="112"/>
        <end position="426"/>
    </location>
</feature>
<dbReference type="InterPro" id="IPR007419">
    <property type="entry name" value="BFD-like_2Fe2S-bd_dom"/>
</dbReference>
<dbReference type="InterPro" id="IPR036188">
    <property type="entry name" value="FAD/NAD-bd_sf"/>
</dbReference>
<gene>
    <name evidence="4" type="ORF">CE139_20490</name>
</gene>
<dbReference type="GO" id="GO:0016491">
    <property type="term" value="F:oxidoreductase activity"/>
    <property type="evidence" value="ECO:0007669"/>
    <property type="project" value="UniProtKB-KW"/>
</dbReference>
<keyword evidence="1" id="KW-0560">Oxidoreductase</keyword>
<dbReference type="Pfam" id="PF07992">
    <property type="entry name" value="Pyr_redox_2"/>
    <property type="match status" value="1"/>
</dbReference>
<dbReference type="CDD" id="cd19946">
    <property type="entry name" value="GlpA-like_Fer2_BFD-like"/>
    <property type="match status" value="1"/>
</dbReference>
<dbReference type="PIRSF" id="PIRSF037495">
    <property type="entry name" value="Opine_OX_OoxA/HcnB"/>
    <property type="match status" value="1"/>
</dbReference>